<comment type="subunit">
    <text evidence="3">Homotrimer.</text>
</comment>
<evidence type="ECO:0000313" key="7">
    <source>
        <dbReference type="Proteomes" id="UP001159179"/>
    </source>
</evidence>
<dbReference type="EMBL" id="JAROYP010000007">
    <property type="protein sequence ID" value="MDH5161977.1"/>
    <property type="molecule type" value="Genomic_DNA"/>
</dbReference>
<gene>
    <name evidence="6" type="ORF">P5X88_13595</name>
</gene>
<dbReference type="PANTHER" id="PTHR30246:SF1">
    <property type="entry name" value="2-DEHYDRO-3-DEOXY-6-PHOSPHOGALACTONATE ALDOLASE-RELATED"/>
    <property type="match status" value="1"/>
</dbReference>
<comment type="caution">
    <text evidence="6">The sequence shown here is derived from an EMBL/GenBank/DDBJ whole genome shotgun (WGS) entry which is preliminary data.</text>
</comment>
<protein>
    <submittedName>
        <fullName evidence="6">Bifunctional 4-hydroxy-2-oxoglutarate aldolase/2-dehydro-3-deoxy-phosphogluconate aldolase</fullName>
    </submittedName>
</protein>
<dbReference type="NCBIfam" id="TIGR01182">
    <property type="entry name" value="eda"/>
    <property type="match status" value="1"/>
</dbReference>
<comment type="pathway">
    <text evidence="1">Carbohydrate acid metabolism.</text>
</comment>
<dbReference type="Pfam" id="PF01081">
    <property type="entry name" value="Aldolase"/>
    <property type="match status" value="1"/>
</dbReference>
<dbReference type="Proteomes" id="UP001159179">
    <property type="component" value="Unassembled WGS sequence"/>
</dbReference>
<dbReference type="SUPFAM" id="SSF51569">
    <property type="entry name" value="Aldolase"/>
    <property type="match status" value="1"/>
</dbReference>
<reference evidence="6" key="1">
    <citation type="submission" date="2023-03" db="EMBL/GenBank/DDBJ databases">
        <title>Bacterial isolates from washroom surfaces on a university campus.</title>
        <authorList>
            <person name="Holman D.B."/>
            <person name="Gzyl K.E."/>
            <person name="Taheri A.E."/>
        </authorList>
    </citation>
    <scope>NUCLEOTIDE SEQUENCE</scope>
    <source>
        <strain evidence="6">RD03</strain>
    </source>
</reference>
<dbReference type="CDD" id="cd00452">
    <property type="entry name" value="KDPG_aldolase"/>
    <property type="match status" value="1"/>
</dbReference>
<evidence type="ECO:0000256" key="3">
    <source>
        <dbReference type="ARBA" id="ARBA00011233"/>
    </source>
</evidence>
<proteinExistence type="inferred from homology"/>
<evidence type="ECO:0000256" key="1">
    <source>
        <dbReference type="ARBA" id="ARBA00004761"/>
    </source>
</evidence>
<dbReference type="Gene3D" id="3.20.20.70">
    <property type="entry name" value="Aldolase class I"/>
    <property type="match status" value="1"/>
</dbReference>
<dbReference type="PROSITE" id="PS00160">
    <property type="entry name" value="ALDOLASE_KDPG_KHG_2"/>
    <property type="match status" value="1"/>
</dbReference>
<dbReference type="PANTHER" id="PTHR30246">
    <property type="entry name" value="2-KETO-3-DEOXY-6-PHOSPHOGLUCONATE ALDOLASE"/>
    <property type="match status" value="1"/>
</dbReference>
<dbReference type="InterPro" id="IPR031338">
    <property type="entry name" value="KDPG/KHG_AS_2"/>
</dbReference>
<dbReference type="AlphaFoldDB" id="A0AAW6SYR5"/>
<dbReference type="GO" id="GO:0016829">
    <property type="term" value="F:lyase activity"/>
    <property type="evidence" value="ECO:0007669"/>
    <property type="project" value="UniProtKB-KW"/>
</dbReference>
<comment type="similarity">
    <text evidence="2">Belongs to the KHG/KDPG aldolase family.</text>
</comment>
<evidence type="ECO:0000256" key="5">
    <source>
        <dbReference type="ARBA" id="ARBA00023277"/>
    </source>
</evidence>
<accession>A0AAW6SYR5</accession>
<keyword evidence="4" id="KW-0456">Lyase</keyword>
<keyword evidence="5" id="KW-0119">Carbohydrate metabolism</keyword>
<evidence type="ECO:0000256" key="4">
    <source>
        <dbReference type="ARBA" id="ARBA00023239"/>
    </source>
</evidence>
<name>A0AAW6SYR5_9BACI</name>
<evidence type="ECO:0000256" key="2">
    <source>
        <dbReference type="ARBA" id="ARBA00006906"/>
    </source>
</evidence>
<dbReference type="InterPro" id="IPR013785">
    <property type="entry name" value="Aldolase_TIM"/>
</dbReference>
<sequence length="214" mass="22923">MSVLKRLNDEKIVAILRHIPVDKVNHTVEALRLGGVKILEVTMNSEGALQSIVQLRNQYSNEQVVVGAGTILDLKMAKEAVAAGAEFLISPNLDEEVISYAVDQGIDIWPGVMTPSEMVKAWNAGARAIKLFPAGILGPTFVKDVRAPLGHIPIIATGGISLQNLRQFFDAGAMAVGLGGQLLKKNLIANNSFENLQELAAQFVKSIPKESGTS</sequence>
<dbReference type="RefSeq" id="WP_251340051.1">
    <property type="nucleotide sequence ID" value="NZ_JAMATW010000008.1"/>
</dbReference>
<evidence type="ECO:0000313" key="6">
    <source>
        <dbReference type="EMBL" id="MDH5161977.1"/>
    </source>
</evidence>
<organism evidence="6 7">
    <name type="scientific">Heyndrickxia oleronia</name>
    <dbReference type="NCBI Taxonomy" id="38875"/>
    <lineage>
        <taxon>Bacteria</taxon>
        <taxon>Bacillati</taxon>
        <taxon>Bacillota</taxon>
        <taxon>Bacilli</taxon>
        <taxon>Bacillales</taxon>
        <taxon>Bacillaceae</taxon>
        <taxon>Heyndrickxia</taxon>
    </lineage>
</organism>
<dbReference type="InterPro" id="IPR000887">
    <property type="entry name" value="Aldlse_KDPG_KHG"/>
</dbReference>